<evidence type="ECO:0000259" key="2">
    <source>
        <dbReference type="Pfam" id="PF00437"/>
    </source>
</evidence>
<evidence type="ECO:0000313" key="3">
    <source>
        <dbReference type="EMBL" id="MFC7306810.1"/>
    </source>
</evidence>
<dbReference type="SUPFAM" id="SSF52540">
    <property type="entry name" value="P-loop containing nucleoside triphosphate hydrolases"/>
    <property type="match status" value="1"/>
</dbReference>
<comment type="similarity">
    <text evidence="1">Belongs to the GSP E family.</text>
</comment>
<dbReference type="Gene3D" id="3.30.450.380">
    <property type="match status" value="1"/>
</dbReference>
<dbReference type="PANTHER" id="PTHR30486:SF6">
    <property type="entry name" value="TYPE IV PILUS RETRACTATION ATPASE PILT"/>
    <property type="match status" value="1"/>
</dbReference>
<evidence type="ECO:0000256" key="1">
    <source>
        <dbReference type="ARBA" id="ARBA00006611"/>
    </source>
</evidence>
<proteinExistence type="inferred from homology"/>
<dbReference type="Proteomes" id="UP001596523">
    <property type="component" value="Unassembled WGS sequence"/>
</dbReference>
<gene>
    <name evidence="3" type="ORF">ACFQVC_21580</name>
</gene>
<accession>A0ABW2JL06</accession>
<dbReference type="Gene3D" id="3.40.50.300">
    <property type="entry name" value="P-loop containing nucleotide triphosphate hydrolases"/>
    <property type="match status" value="1"/>
</dbReference>
<feature type="domain" description="Bacterial type II secretion system protein E" evidence="2">
    <location>
        <begin position="89"/>
        <end position="359"/>
    </location>
</feature>
<name>A0ABW2JL06_9ACTN</name>
<evidence type="ECO:0000313" key="4">
    <source>
        <dbReference type="Proteomes" id="UP001596523"/>
    </source>
</evidence>
<dbReference type="RefSeq" id="WP_381832567.1">
    <property type="nucleotide sequence ID" value="NZ_JBHTCF010000009.1"/>
</dbReference>
<protein>
    <submittedName>
        <fullName evidence="3">CpaF family protein</fullName>
    </submittedName>
</protein>
<dbReference type="InterPro" id="IPR050921">
    <property type="entry name" value="T4SS_GSP_E_ATPase"/>
</dbReference>
<dbReference type="Pfam" id="PF00437">
    <property type="entry name" value="T2SSE"/>
    <property type="match status" value="1"/>
</dbReference>
<dbReference type="CDD" id="cd01130">
    <property type="entry name" value="VirB11-like_ATPase"/>
    <property type="match status" value="1"/>
</dbReference>
<sequence length="442" mass="48514">MSSGADEREIAELLRQRISAQVSTYAKDRESAGLDPEPAAERRALVERLLSEQLQVHVRESLQAGRPALRPDAEERVGRIVLDSLFGAGVLERLLADRRVENITVNGFDTVWIYYEDGTKGPGPAIASSDEELIEIVRTLAARTGKEERRFDRGVPRLNLQLPDGSRLFALMAVSERVSLSVRRHRFRNVTLDELVKRRVCDEPLAALLSALVKARKNIIVGGGTNVGKTTLVMALAREISPEERLVTIEDTYELGLGTDRTAHPDVVALQAREANIEGEGAIDQAELVRWGLRMRPDRVIVGEIRGPEVIPMCNAMSQGNDGSLSTIHASTSRGVFTKLAAYAAQAPERLSREATSLLVASAVHFVVHLGWDREGVRVVDSVRQVVDAEDGQIVSNEIYAPGPDGRARPATPLAEDVLEKLETAGLDVALLQREWWKARGA</sequence>
<reference evidence="4" key="1">
    <citation type="journal article" date="2019" name="Int. J. Syst. Evol. Microbiol.">
        <title>The Global Catalogue of Microorganisms (GCM) 10K type strain sequencing project: providing services to taxonomists for standard genome sequencing and annotation.</title>
        <authorList>
            <consortium name="The Broad Institute Genomics Platform"/>
            <consortium name="The Broad Institute Genome Sequencing Center for Infectious Disease"/>
            <person name="Wu L."/>
            <person name="Ma J."/>
        </authorList>
    </citation>
    <scope>NUCLEOTIDE SEQUENCE [LARGE SCALE GENOMIC DNA]</scope>
    <source>
        <strain evidence="4">SYNS20</strain>
    </source>
</reference>
<comment type="caution">
    <text evidence="3">The sequence shown here is derived from an EMBL/GenBank/DDBJ whole genome shotgun (WGS) entry which is preliminary data.</text>
</comment>
<dbReference type="PANTHER" id="PTHR30486">
    <property type="entry name" value="TWITCHING MOTILITY PROTEIN PILT"/>
    <property type="match status" value="1"/>
</dbReference>
<keyword evidence="4" id="KW-1185">Reference proteome</keyword>
<dbReference type="InterPro" id="IPR027417">
    <property type="entry name" value="P-loop_NTPase"/>
</dbReference>
<organism evidence="3 4">
    <name type="scientific">Streptomyces monticola</name>
    <dbReference type="NCBI Taxonomy" id="2666263"/>
    <lineage>
        <taxon>Bacteria</taxon>
        <taxon>Bacillati</taxon>
        <taxon>Actinomycetota</taxon>
        <taxon>Actinomycetes</taxon>
        <taxon>Kitasatosporales</taxon>
        <taxon>Streptomycetaceae</taxon>
        <taxon>Streptomyces</taxon>
    </lineage>
</organism>
<dbReference type="EMBL" id="JBHTCF010000009">
    <property type="protein sequence ID" value="MFC7306810.1"/>
    <property type="molecule type" value="Genomic_DNA"/>
</dbReference>
<dbReference type="InterPro" id="IPR001482">
    <property type="entry name" value="T2SS/T4SS_dom"/>
</dbReference>